<name>A0A0C2X841_AMAMK</name>
<dbReference type="HOGENOM" id="CLU_025221_1_0_1"/>
<dbReference type="Gene3D" id="3.30.40.10">
    <property type="entry name" value="Zinc/RING finger domain, C3HC4 (zinc finger)"/>
    <property type="match status" value="1"/>
</dbReference>
<accession>A0A0C2X841</accession>
<sequence length="419" mass="46511">MSTLEEYIASEEDLLKEAALALPHEFSKCTYNLGHIRQAVYLCLTCPEKRGICSACSVACHTNHEQLELFPKRHFRCDCPTTSVTHACTLHTRIEDENVENTYGQNFTGVFCRCSRPYDAKTEQETMIQCLMCEDWFHESCCNLRERPSSREQTPDLNGVSDQVDDDASDVSNDLPPALVTAADYEGFVCGTCASKNELLKRWAGTPGIMMVVRDSPEQPWSLVGESEKIIDEDMAAVDDAPGIGTKRPLSRSSDSCPQPKRARGSTSEVCLAPPANSIAQGMFASLSAEKSSSLGTGDLFLMDGFRDRWCRCSSCNDRLNANPCLLQEEETYEPPDDPDSGLSLEELGLRALGRVPRDRVLDGIHAFNAMRNDLLQYLRPFAQEGKVVSEADVRSFFDSLQRDGSSAHIGNEYARSRD</sequence>
<dbReference type="InterPro" id="IPR013083">
    <property type="entry name" value="Znf_RING/FYVE/PHD"/>
</dbReference>
<reference evidence="7 8" key="1">
    <citation type="submission" date="2014-04" db="EMBL/GenBank/DDBJ databases">
        <title>Evolutionary Origins and Diversification of the Mycorrhizal Mutualists.</title>
        <authorList>
            <consortium name="DOE Joint Genome Institute"/>
            <consortium name="Mycorrhizal Genomics Consortium"/>
            <person name="Kohler A."/>
            <person name="Kuo A."/>
            <person name="Nagy L.G."/>
            <person name="Floudas D."/>
            <person name="Copeland A."/>
            <person name="Barry K.W."/>
            <person name="Cichocki N."/>
            <person name="Veneault-Fourrey C."/>
            <person name="LaButti K."/>
            <person name="Lindquist E.A."/>
            <person name="Lipzen A."/>
            <person name="Lundell T."/>
            <person name="Morin E."/>
            <person name="Murat C."/>
            <person name="Riley R."/>
            <person name="Ohm R."/>
            <person name="Sun H."/>
            <person name="Tunlid A."/>
            <person name="Henrissat B."/>
            <person name="Grigoriev I.V."/>
            <person name="Hibbett D.S."/>
            <person name="Martin F."/>
        </authorList>
    </citation>
    <scope>NUCLEOTIDE SEQUENCE [LARGE SCALE GENOMIC DNA]</scope>
    <source>
        <strain evidence="7 8">Koide BX008</strain>
    </source>
</reference>
<gene>
    <name evidence="7" type="ORF">M378DRAFT_186570</name>
</gene>
<feature type="zinc finger region" description="UBR-type" evidence="4">
    <location>
        <begin position="27"/>
        <end position="93"/>
    </location>
</feature>
<dbReference type="PANTHER" id="PTHR13513:SF9">
    <property type="entry name" value="E3 UBIQUITIN-PROTEIN LIGASE UBR7-RELATED"/>
    <property type="match status" value="1"/>
</dbReference>
<protein>
    <recommendedName>
        <fullName evidence="6">UBR-type domain-containing protein</fullName>
    </recommendedName>
</protein>
<dbReference type="PANTHER" id="PTHR13513">
    <property type="entry name" value="E3 UBIQUITIN-PROTEIN LIGASE UBR7"/>
    <property type="match status" value="1"/>
</dbReference>
<dbReference type="STRING" id="946122.A0A0C2X841"/>
<dbReference type="InterPro" id="IPR011011">
    <property type="entry name" value="Znf_FYVE_PHD"/>
</dbReference>
<dbReference type="SMART" id="SM00249">
    <property type="entry name" value="PHD"/>
    <property type="match status" value="1"/>
</dbReference>
<dbReference type="GO" id="GO:0005737">
    <property type="term" value="C:cytoplasm"/>
    <property type="evidence" value="ECO:0007669"/>
    <property type="project" value="TreeGrafter"/>
</dbReference>
<dbReference type="CDD" id="cd19677">
    <property type="entry name" value="UBR-box_UBR7"/>
    <property type="match status" value="1"/>
</dbReference>
<dbReference type="SMART" id="SM00396">
    <property type="entry name" value="ZnF_UBR1"/>
    <property type="match status" value="1"/>
</dbReference>
<dbReference type="InterPro" id="IPR047506">
    <property type="entry name" value="UBR7-like_UBR-box"/>
</dbReference>
<keyword evidence="2" id="KW-0863">Zinc-finger</keyword>
<dbReference type="GO" id="GO:0061630">
    <property type="term" value="F:ubiquitin protein ligase activity"/>
    <property type="evidence" value="ECO:0007669"/>
    <property type="project" value="InterPro"/>
</dbReference>
<keyword evidence="8" id="KW-1185">Reference proteome</keyword>
<evidence type="ECO:0000256" key="5">
    <source>
        <dbReference type="SAM" id="MobiDB-lite"/>
    </source>
</evidence>
<evidence type="ECO:0000256" key="2">
    <source>
        <dbReference type="ARBA" id="ARBA00022771"/>
    </source>
</evidence>
<dbReference type="FunCoup" id="A0A0C2X841">
    <property type="interactions" value="609"/>
</dbReference>
<evidence type="ECO:0000313" key="8">
    <source>
        <dbReference type="Proteomes" id="UP000054549"/>
    </source>
</evidence>
<organism evidence="7 8">
    <name type="scientific">Amanita muscaria (strain Koide BX008)</name>
    <dbReference type="NCBI Taxonomy" id="946122"/>
    <lineage>
        <taxon>Eukaryota</taxon>
        <taxon>Fungi</taxon>
        <taxon>Dikarya</taxon>
        <taxon>Basidiomycota</taxon>
        <taxon>Agaricomycotina</taxon>
        <taxon>Agaricomycetes</taxon>
        <taxon>Agaricomycetidae</taxon>
        <taxon>Agaricales</taxon>
        <taxon>Pluteineae</taxon>
        <taxon>Amanitaceae</taxon>
        <taxon>Amanita</taxon>
    </lineage>
</organism>
<feature type="region of interest" description="Disordered" evidence="5">
    <location>
        <begin position="148"/>
        <end position="170"/>
    </location>
</feature>
<dbReference type="OrthoDB" id="5795902at2759"/>
<dbReference type="SUPFAM" id="SSF57903">
    <property type="entry name" value="FYVE/PHD zinc finger"/>
    <property type="match status" value="1"/>
</dbReference>
<evidence type="ECO:0000256" key="4">
    <source>
        <dbReference type="PROSITE-ProRule" id="PRU00508"/>
    </source>
</evidence>
<evidence type="ECO:0000259" key="6">
    <source>
        <dbReference type="PROSITE" id="PS51157"/>
    </source>
</evidence>
<dbReference type="GO" id="GO:0008270">
    <property type="term" value="F:zinc ion binding"/>
    <property type="evidence" value="ECO:0007669"/>
    <property type="project" value="UniProtKB-KW"/>
</dbReference>
<dbReference type="InterPro" id="IPR003126">
    <property type="entry name" value="Znf_UBR"/>
</dbReference>
<dbReference type="Proteomes" id="UP000054549">
    <property type="component" value="Unassembled WGS sequence"/>
</dbReference>
<dbReference type="EMBL" id="KN818245">
    <property type="protein sequence ID" value="KIL64933.1"/>
    <property type="molecule type" value="Genomic_DNA"/>
</dbReference>
<proteinExistence type="predicted"/>
<evidence type="ECO:0000256" key="1">
    <source>
        <dbReference type="ARBA" id="ARBA00022723"/>
    </source>
</evidence>
<keyword evidence="3" id="KW-0862">Zinc</keyword>
<evidence type="ECO:0000256" key="3">
    <source>
        <dbReference type="ARBA" id="ARBA00022833"/>
    </source>
</evidence>
<keyword evidence="1" id="KW-0479">Metal-binding</keyword>
<dbReference type="InParanoid" id="A0A0C2X841"/>
<feature type="domain" description="UBR-type" evidence="6">
    <location>
        <begin position="27"/>
        <end position="93"/>
    </location>
</feature>
<dbReference type="InterPro" id="IPR001965">
    <property type="entry name" value="Znf_PHD"/>
</dbReference>
<dbReference type="InterPro" id="IPR040204">
    <property type="entry name" value="UBR7"/>
</dbReference>
<evidence type="ECO:0000313" key="7">
    <source>
        <dbReference type="EMBL" id="KIL64933.1"/>
    </source>
</evidence>
<dbReference type="AlphaFoldDB" id="A0A0C2X841"/>
<dbReference type="PROSITE" id="PS51157">
    <property type="entry name" value="ZF_UBR"/>
    <property type="match status" value="1"/>
</dbReference>
<feature type="region of interest" description="Disordered" evidence="5">
    <location>
        <begin position="240"/>
        <end position="269"/>
    </location>
</feature>